<accession>A0A4P7MYN0</accession>
<reference evidence="1 2" key="1">
    <citation type="journal article" date="2019" name="Mol. Biol. Evol.">
        <title>Blast fungal genomes show frequent chromosomal changes, gene gains and losses, and effector gene turnover.</title>
        <authorList>
            <person name="Gomez Luciano L.B."/>
            <person name="Jason Tsai I."/>
            <person name="Chuma I."/>
            <person name="Tosa Y."/>
            <person name="Chen Y.H."/>
            <person name="Li J.Y."/>
            <person name="Li M.Y."/>
            <person name="Jade Lu M.Y."/>
            <person name="Nakayashiki H."/>
            <person name="Li W.H."/>
        </authorList>
    </citation>
    <scope>NUCLEOTIDE SEQUENCE [LARGE SCALE GENOMIC DNA]</scope>
    <source>
        <strain evidence="1">MZ5-1-6</strain>
    </source>
</reference>
<organism evidence="1 2">
    <name type="scientific">Pyricularia oryzae</name>
    <name type="common">Rice blast fungus</name>
    <name type="synonym">Magnaporthe oryzae</name>
    <dbReference type="NCBI Taxonomy" id="318829"/>
    <lineage>
        <taxon>Eukaryota</taxon>
        <taxon>Fungi</taxon>
        <taxon>Dikarya</taxon>
        <taxon>Ascomycota</taxon>
        <taxon>Pezizomycotina</taxon>
        <taxon>Sordariomycetes</taxon>
        <taxon>Sordariomycetidae</taxon>
        <taxon>Magnaporthales</taxon>
        <taxon>Pyriculariaceae</taxon>
        <taxon>Pyricularia</taxon>
    </lineage>
</organism>
<sequence>MAWTLKGRFTFSVARYRMSSNSPSGGTKLMIRSESNFPSLTHWWNWQSSSVTLPAAALVALLPMRFPDGRLIMPSPSRRSRSFSPNLHSGVPERYARMTIWPVTSARSTAPAADIKRFTSSMTSTNASFLRYLTSALRHDNAPVACIVILAESSGRCSDLTPSVVMYILSVSVSLIDKHKVVFDGLLVKLAKVTPPKLDEAVQKLKHESGVRIALGNGHQVDILVLDMAKGGASERQDRRTGFPSADDLNAEDVGKARATVISEAAEDEVFTFQVEKKHAGQHFELIENGRRTRR</sequence>
<proteinExistence type="predicted"/>
<gene>
    <name evidence="1" type="ORF">PoMZ_10739</name>
</gene>
<protein>
    <submittedName>
        <fullName evidence="1">Uncharacterized protein</fullName>
    </submittedName>
</protein>
<evidence type="ECO:0000313" key="1">
    <source>
        <dbReference type="EMBL" id="QBZ55023.1"/>
    </source>
</evidence>
<dbReference type="Proteomes" id="UP000294847">
    <property type="component" value="Chromosome 1"/>
</dbReference>
<dbReference type="EMBL" id="CP034204">
    <property type="protein sequence ID" value="QBZ55023.1"/>
    <property type="molecule type" value="Genomic_DNA"/>
</dbReference>
<evidence type="ECO:0000313" key="2">
    <source>
        <dbReference type="Proteomes" id="UP000294847"/>
    </source>
</evidence>
<name>A0A4P7MYN0_PYROR</name>
<dbReference type="AlphaFoldDB" id="A0A4P7MYN0"/>